<sequence length="80" mass="9235">MKKEYHVGDQVFVIYRNPHTANVANITQGEVVQHPENNSDVALLLHESYHLLSDDDAIYTSYEEAERAYNELFDYGPYEG</sequence>
<dbReference type="Proteomes" id="UP000053681">
    <property type="component" value="Unassembled WGS sequence"/>
</dbReference>
<dbReference type="AlphaFoldDB" id="A0A0V8JGL6"/>
<comment type="caution">
    <text evidence="1">The sequence shown here is derived from an EMBL/GenBank/DDBJ whole genome shotgun (WGS) entry which is preliminary data.</text>
</comment>
<organism evidence="1 2">
    <name type="scientific">Priestia veravalensis</name>
    <dbReference type="NCBI Taxonomy" id="1414648"/>
    <lineage>
        <taxon>Bacteria</taxon>
        <taxon>Bacillati</taxon>
        <taxon>Bacillota</taxon>
        <taxon>Bacilli</taxon>
        <taxon>Bacillales</taxon>
        <taxon>Bacillaceae</taxon>
        <taxon>Priestia</taxon>
    </lineage>
</organism>
<protein>
    <submittedName>
        <fullName evidence="1">Transcriptional regulator</fullName>
    </submittedName>
</protein>
<dbReference type="InterPro" id="IPR022608">
    <property type="entry name" value="Tscrpt_reg_SplA"/>
</dbReference>
<dbReference type="RefSeq" id="WP_025910468.1">
    <property type="nucleotide sequence ID" value="NZ_KQ758729.1"/>
</dbReference>
<dbReference type="Pfam" id="PF11132">
    <property type="entry name" value="SplA"/>
    <property type="match status" value="1"/>
</dbReference>
<name>A0A0V8JGL6_9BACI</name>
<dbReference type="EMBL" id="LNQP01000115">
    <property type="protein sequence ID" value="KSU86113.1"/>
    <property type="molecule type" value="Genomic_DNA"/>
</dbReference>
<keyword evidence="2" id="KW-1185">Reference proteome</keyword>
<proteinExistence type="predicted"/>
<evidence type="ECO:0000313" key="2">
    <source>
        <dbReference type="Proteomes" id="UP000053681"/>
    </source>
</evidence>
<gene>
    <name evidence="1" type="ORF">AS180_20445</name>
</gene>
<evidence type="ECO:0000313" key="1">
    <source>
        <dbReference type="EMBL" id="KSU86113.1"/>
    </source>
</evidence>
<reference evidence="1 2" key="1">
    <citation type="submission" date="2015-11" db="EMBL/GenBank/DDBJ databases">
        <title>Bacillus caseinolyticus sp nov.</title>
        <authorList>
            <person name="Dastager S.G."/>
            <person name="Mawlankar R."/>
        </authorList>
    </citation>
    <scope>NUCLEOTIDE SEQUENCE [LARGE SCALE GENOMIC DNA]</scope>
    <source>
        <strain evidence="1 2">SGD-V-76</strain>
    </source>
</reference>
<accession>A0A0V8JGL6</accession>